<keyword evidence="2" id="KW-1185">Reference proteome</keyword>
<proteinExistence type="predicted"/>
<dbReference type="Proteomes" id="UP000784294">
    <property type="component" value="Unassembled WGS sequence"/>
</dbReference>
<dbReference type="EMBL" id="CAAALY010273083">
    <property type="protein sequence ID" value="VEL42199.1"/>
    <property type="molecule type" value="Genomic_DNA"/>
</dbReference>
<comment type="caution">
    <text evidence="1">The sequence shown here is derived from an EMBL/GenBank/DDBJ whole genome shotgun (WGS) entry which is preliminary data.</text>
</comment>
<name>A0A3S5BVM4_9PLAT</name>
<reference evidence="1" key="1">
    <citation type="submission" date="2018-11" db="EMBL/GenBank/DDBJ databases">
        <authorList>
            <consortium name="Pathogen Informatics"/>
        </authorList>
    </citation>
    <scope>NUCLEOTIDE SEQUENCE</scope>
</reference>
<evidence type="ECO:0000313" key="1">
    <source>
        <dbReference type="EMBL" id="VEL42199.1"/>
    </source>
</evidence>
<evidence type="ECO:0000313" key="2">
    <source>
        <dbReference type="Proteomes" id="UP000784294"/>
    </source>
</evidence>
<gene>
    <name evidence="1" type="ORF">PXEA_LOCUS35639</name>
</gene>
<dbReference type="AlphaFoldDB" id="A0A3S5BVM4"/>
<accession>A0A3S5BVM4</accession>
<protein>
    <submittedName>
        <fullName evidence="1">Uncharacterized protein</fullName>
    </submittedName>
</protein>
<organism evidence="1 2">
    <name type="scientific">Protopolystoma xenopodis</name>
    <dbReference type="NCBI Taxonomy" id="117903"/>
    <lineage>
        <taxon>Eukaryota</taxon>
        <taxon>Metazoa</taxon>
        <taxon>Spiralia</taxon>
        <taxon>Lophotrochozoa</taxon>
        <taxon>Platyhelminthes</taxon>
        <taxon>Monogenea</taxon>
        <taxon>Polyopisthocotylea</taxon>
        <taxon>Polystomatidea</taxon>
        <taxon>Polystomatidae</taxon>
        <taxon>Protopolystoma</taxon>
    </lineage>
</organism>
<sequence length="133" mass="15386">MTFISRRVWNRDDSFRTCFTRHQLHKLIKTLCLAYRNRHLPFVSPRQPHFSTNLTSDSFLLGTTALCPVRPHNHSIKEASVPPLLLSLLLHKNLEIVLSDANNPLLLLPPNSLQHIHRPFHVFSDNQLALWSP</sequence>